<protein>
    <recommendedName>
        <fullName evidence="2">PH domain-containing protein</fullName>
    </recommendedName>
</protein>
<dbReference type="Gene3D" id="2.30.29.30">
    <property type="entry name" value="Pleckstrin-homology domain (PH domain)/Phosphotyrosine-binding domain (PTB)"/>
    <property type="match status" value="1"/>
</dbReference>
<dbReference type="AlphaFoldDB" id="A0A0P7XNU3"/>
<evidence type="ECO:0000313" key="3">
    <source>
        <dbReference type="EMBL" id="KPP76987.1"/>
    </source>
</evidence>
<feature type="compositionally biased region" description="Pro residues" evidence="1">
    <location>
        <begin position="30"/>
        <end position="40"/>
    </location>
</feature>
<dbReference type="Pfam" id="PF00169">
    <property type="entry name" value="PH"/>
    <property type="match status" value="1"/>
</dbReference>
<comment type="caution">
    <text evidence="3">The sequence shown here is derived from an EMBL/GenBank/DDBJ whole genome shotgun (WGS) entry which is preliminary data.</text>
</comment>
<reference evidence="3 4" key="1">
    <citation type="submission" date="2015-08" db="EMBL/GenBank/DDBJ databases">
        <title>The genome of the Asian arowana (Scleropages formosus).</title>
        <authorList>
            <person name="Tan M.H."/>
            <person name="Gan H.M."/>
            <person name="Croft L.J."/>
            <person name="Austin C.M."/>
        </authorList>
    </citation>
    <scope>NUCLEOTIDE SEQUENCE [LARGE SCALE GENOMIC DNA]</scope>
    <source>
        <strain evidence="3">Aro1</strain>
    </source>
</reference>
<evidence type="ECO:0000256" key="1">
    <source>
        <dbReference type="SAM" id="MobiDB-lite"/>
    </source>
</evidence>
<gene>
    <name evidence="3" type="ORF">Z043_103628</name>
</gene>
<dbReference type="Proteomes" id="UP000034805">
    <property type="component" value="Unassembled WGS sequence"/>
</dbReference>
<organism evidence="3 4">
    <name type="scientific">Scleropages formosus</name>
    <name type="common">Asian bonytongue</name>
    <name type="synonym">Osteoglossum formosum</name>
    <dbReference type="NCBI Taxonomy" id="113540"/>
    <lineage>
        <taxon>Eukaryota</taxon>
        <taxon>Metazoa</taxon>
        <taxon>Chordata</taxon>
        <taxon>Craniata</taxon>
        <taxon>Vertebrata</taxon>
        <taxon>Euteleostomi</taxon>
        <taxon>Actinopterygii</taxon>
        <taxon>Neopterygii</taxon>
        <taxon>Teleostei</taxon>
        <taxon>Osteoglossocephala</taxon>
        <taxon>Osteoglossomorpha</taxon>
        <taxon>Osteoglossiformes</taxon>
        <taxon>Osteoglossidae</taxon>
        <taxon>Scleropages</taxon>
    </lineage>
</organism>
<proteinExistence type="predicted"/>
<feature type="domain" description="PH" evidence="2">
    <location>
        <begin position="90"/>
        <end position="183"/>
    </location>
</feature>
<dbReference type="SUPFAM" id="SSF50729">
    <property type="entry name" value="PH domain-like"/>
    <property type="match status" value="1"/>
</dbReference>
<dbReference type="SMART" id="SM00233">
    <property type="entry name" value="PH"/>
    <property type="match status" value="1"/>
</dbReference>
<dbReference type="FunFam" id="2.30.29.30:FF:000248">
    <property type="entry name" value="TBC1 domain family member 2A isoform X1"/>
    <property type="match status" value="1"/>
</dbReference>
<evidence type="ECO:0000313" key="4">
    <source>
        <dbReference type="Proteomes" id="UP000034805"/>
    </source>
</evidence>
<evidence type="ECO:0000259" key="2">
    <source>
        <dbReference type="SMART" id="SM00233"/>
    </source>
</evidence>
<dbReference type="InterPro" id="IPR001849">
    <property type="entry name" value="PH_domain"/>
</dbReference>
<dbReference type="InterPro" id="IPR011993">
    <property type="entry name" value="PH-like_dom_sf"/>
</dbReference>
<sequence length="199" mass="22629">MLLVRAARELLLEVIYSQVPGGNPSAATPMPLPVRPPSPAAPRDVTRSESQGELREERMGHPKTDRSKPEDPRTDSTEEAVSGITKRTPNSLCGYLHKLGGPLRSWKSRWFTYKARKCQLFYYRTPQDPNPLGHIELADATFGFPLQADEGTFHIQTPERTFILKVSTEDGALNKLEKPSHYHDDDGDDDDYYYYYLFI</sequence>
<name>A0A0P7XNU3_SCLFO</name>
<feature type="region of interest" description="Disordered" evidence="1">
    <location>
        <begin position="19"/>
        <end position="85"/>
    </location>
</feature>
<feature type="compositionally biased region" description="Basic and acidic residues" evidence="1">
    <location>
        <begin position="44"/>
        <end position="76"/>
    </location>
</feature>
<dbReference type="EMBL" id="JARO02000931">
    <property type="protein sequence ID" value="KPP76987.1"/>
    <property type="molecule type" value="Genomic_DNA"/>
</dbReference>
<accession>A0A0P7XNU3</accession>